<dbReference type="VEuPathDB" id="FungiDB:PYU1_G007751"/>
<dbReference type="InterPro" id="IPR051122">
    <property type="entry name" value="SDR_DHRS6-like"/>
</dbReference>
<dbReference type="EnsemblProtists" id="PYU1_T007767">
    <property type="protein sequence ID" value="PYU1_T007767"/>
    <property type="gene ID" value="PYU1_G007751"/>
</dbReference>
<evidence type="ECO:0000313" key="4">
    <source>
        <dbReference type="EnsemblProtists" id="PYU1_T007767"/>
    </source>
</evidence>
<proteinExistence type="inferred from homology"/>
<sequence length="330" mass="35086">MAAIRDELVTQGVRFLQHPKVQDTPLSERLLFLEKKGLTPQEIAKALKLNDEQNAARAAQAVASVTSAVAGERLKGRIGLVVGGNTGLGQLIAVRLAKEGAKLVILDSKSASNEAGKSIVDQIAALEGASAAKLQLGDLHDYAFVDKAYTDIVSEFKRIDFVVNCVPVPSGSGTKSKPLHEIEDKEWDEAMGVAAKAVFLSCKRAIKQLLTQDNSAIRGRIVNISSMYGMIARKGHFTFGVSKSAIVQLTRQIAAEYASSGIICNAVAPGFIDDSIDRDDCLAPASNNRIPAEEPGKAMDVANAVIFLISDDARYIHGTNLLVDGGAMAT</sequence>
<name>K3WS23_GLOUD</name>
<dbReference type="InterPro" id="IPR036291">
    <property type="entry name" value="NAD(P)-bd_dom_sf"/>
</dbReference>
<organism evidence="4 5">
    <name type="scientific">Globisporangium ultimum (strain ATCC 200006 / CBS 805.95 / DAOM BR144)</name>
    <name type="common">Pythium ultimum</name>
    <dbReference type="NCBI Taxonomy" id="431595"/>
    <lineage>
        <taxon>Eukaryota</taxon>
        <taxon>Sar</taxon>
        <taxon>Stramenopiles</taxon>
        <taxon>Oomycota</taxon>
        <taxon>Peronosporomycetes</taxon>
        <taxon>Pythiales</taxon>
        <taxon>Pythiaceae</taxon>
        <taxon>Globisporangium</taxon>
    </lineage>
</organism>
<dbReference type="AlphaFoldDB" id="K3WS23"/>
<dbReference type="FunFam" id="3.40.50.720:FF:000084">
    <property type="entry name" value="Short-chain dehydrogenase reductase"/>
    <property type="match status" value="1"/>
</dbReference>
<dbReference type="InParanoid" id="K3WS23"/>
<dbReference type="InterPro" id="IPR006785">
    <property type="entry name" value="Pex14_N"/>
</dbReference>
<keyword evidence="2" id="KW-0560">Oxidoreductase</keyword>
<dbReference type="Pfam" id="PF13561">
    <property type="entry name" value="adh_short_C2"/>
    <property type="match status" value="1"/>
</dbReference>
<dbReference type="GO" id="GO:0016491">
    <property type="term" value="F:oxidoreductase activity"/>
    <property type="evidence" value="ECO:0007669"/>
    <property type="project" value="UniProtKB-KW"/>
</dbReference>
<dbReference type="PRINTS" id="PR00081">
    <property type="entry name" value="GDHRDH"/>
</dbReference>
<accession>K3WS23</accession>
<dbReference type="EMBL" id="GL376617">
    <property type="status" value="NOT_ANNOTATED_CDS"/>
    <property type="molecule type" value="Genomic_DNA"/>
</dbReference>
<dbReference type="Proteomes" id="UP000019132">
    <property type="component" value="Unassembled WGS sequence"/>
</dbReference>
<evidence type="ECO:0000256" key="2">
    <source>
        <dbReference type="ARBA" id="ARBA00023002"/>
    </source>
</evidence>
<dbReference type="PANTHER" id="PTHR43477">
    <property type="entry name" value="DIHYDROANTICAPSIN 7-DEHYDROGENASE"/>
    <property type="match status" value="1"/>
</dbReference>
<dbReference type="SUPFAM" id="SSF51735">
    <property type="entry name" value="NAD(P)-binding Rossmann-fold domains"/>
    <property type="match status" value="1"/>
</dbReference>
<reference evidence="5" key="2">
    <citation type="submission" date="2010-04" db="EMBL/GenBank/DDBJ databases">
        <authorList>
            <person name="Buell R."/>
            <person name="Hamilton J."/>
            <person name="Hostetler J."/>
        </authorList>
    </citation>
    <scope>NUCLEOTIDE SEQUENCE [LARGE SCALE GENOMIC DNA]</scope>
    <source>
        <strain evidence="5">DAOM:BR144</strain>
    </source>
</reference>
<dbReference type="InterPro" id="IPR002347">
    <property type="entry name" value="SDR_fam"/>
</dbReference>
<dbReference type="HOGENOM" id="CLU_010194_1_1_1"/>
<comment type="similarity">
    <text evidence="1">Belongs to the short-chain dehydrogenases/reductases (SDR) family.</text>
</comment>
<dbReference type="OMA" id="DARYIHG"/>
<evidence type="ECO:0000313" key="5">
    <source>
        <dbReference type="Proteomes" id="UP000019132"/>
    </source>
</evidence>
<dbReference type="eggNOG" id="KOG1200">
    <property type="taxonomic scope" value="Eukaryota"/>
</dbReference>
<keyword evidence="5" id="KW-1185">Reference proteome</keyword>
<dbReference type="PANTHER" id="PTHR43477:SF1">
    <property type="entry name" value="DIHYDROANTICAPSIN 7-DEHYDROGENASE"/>
    <property type="match status" value="1"/>
</dbReference>
<reference evidence="4" key="3">
    <citation type="submission" date="2015-02" db="UniProtKB">
        <authorList>
            <consortium name="EnsemblProtists"/>
        </authorList>
    </citation>
    <scope>IDENTIFICATION</scope>
    <source>
        <strain evidence="4">DAOM BR144</strain>
    </source>
</reference>
<dbReference type="PRINTS" id="PR00080">
    <property type="entry name" value="SDRFAMILY"/>
</dbReference>
<protein>
    <recommendedName>
        <fullName evidence="3">Peroxisome membrane anchor protein Pex14p N-terminal domain-containing protein</fullName>
    </recommendedName>
</protein>
<feature type="domain" description="Peroxisome membrane anchor protein Pex14p N-terminal" evidence="3">
    <location>
        <begin position="5"/>
        <end position="48"/>
    </location>
</feature>
<evidence type="ECO:0000259" key="3">
    <source>
        <dbReference type="Pfam" id="PF04695"/>
    </source>
</evidence>
<dbReference type="STRING" id="431595.K3WS23"/>
<dbReference type="Gene3D" id="1.10.10.10">
    <property type="entry name" value="Winged helix-like DNA-binding domain superfamily/Winged helix DNA-binding domain"/>
    <property type="match status" value="1"/>
</dbReference>
<dbReference type="Gene3D" id="3.40.50.720">
    <property type="entry name" value="NAD(P)-binding Rossmann-like Domain"/>
    <property type="match status" value="1"/>
</dbReference>
<dbReference type="CDD" id="cd05233">
    <property type="entry name" value="SDR_c"/>
    <property type="match status" value="1"/>
</dbReference>
<evidence type="ECO:0000256" key="1">
    <source>
        <dbReference type="ARBA" id="ARBA00006484"/>
    </source>
</evidence>
<dbReference type="InterPro" id="IPR036388">
    <property type="entry name" value="WH-like_DNA-bd_sf"/>
</dbReference>
<reference evidence="5" key="1">
    <citation type="journal article" date="2010" name="Genome Biol.">
        <title>Genome sequence of the necrotrophic plant pathogen Pythium ultimum reveals original pathogenicity mechanisms and effector repertoire.</title>
        <authorList>
            <person name="Levesque C.A."/>
            <person name="Brouwer H."/>
            <person name="Cano L."/>
            <person name="Hamilton J.P."/>
            <person name="Holt C."/>
            <person name="Huitema E."/>
            <person name="Raffaele S."/>
            <person name="Robideau G.P."/>
            <person name="Thines M."/>
            <person name="Win J."/>
            <person name="Zerillo M.M."/>
            <person name="Beakes G.W."/>
            <person name="Boore J.L."/>
            <person name="Busam D."/>
            <person name="Dumas B."/>
            <person name="Ferriera S."/>
            <person name="Fuerstenberg S.I."/>
            <person name="Gachon C.M."/>
            <person name="Gaulin E."/>
            <person name="Govers F."/>
            <person name="Grenville-Briggs L."/>
            <person name="Horner N."/>
            <person name="Hostetler J."/>
            <person name="Jiang R.H."/>
            <person name="Johnson J."/>
            <person name="Krajaejun T."/>
            <person name="Lin H."/>
            <person name="Meijer H.J."/>
            <person name="Moore B."/>
            <person name="Morris P."/>
            <person name="Phuntmart V."/>
            <person name="Puiu D."/>
            <person name="Shetty J."/>
            <person name="Stajich J.E."/>
            <person name="Tripathy S."/>
            <person name="Wawra S."/>
            <person name="van West P."/>
            <person name="Whitty B.R."/>
            <person name="Coutinho P.M."/>
            <person name="Henrissat B."/>
            <person name="Martin F."/>
            <person name="Thomas P.D."/>
            <person name="Tyler B.M."/>
            <person name="De Vries R.P."/>
            <person name="Kamoun S."/>
            <person name="Yandell M."/>
            <person name="Tisserat N."/>
            <person name="Buell C.R."/>
        </authorList>
    </citation>
    <scope>NUCLEOTIDE SEQUENCE</scope>
    <source>
        <strain evidence="5">DAOM:BR144</strain>
    </source>
</reference>
<dbReference type="Pfam" id="PF04695">
    <property type="entry name" value="Pex14_N"/>
    <property type="match status" value="1"/>
</dbReference>